<organism evidence="2 3">
    <name type="scientific">Litoribrevibacter euphylliae</name>
    <dbReference type="NCBI Taxonomy" id="1834034"/>
    <lineage>
        <taxon>Bacteria</taxon>
        <taxon>Pseudomonadati</taxon>
        <taxon>Pseudomonadota</taxon>
        <taxon>Gammaproteobacteria</taxon>
        <taxon>Oceanospirillales</taxon>
        <taxon>Oceanospirillaceae</taxon>
        <taxon>Litoribrevibacter</taxon>
    </lineage>
</organism>
<protein>
    <submittedName>
        <fullName evidence="2">Glutathione S-transferase family protein</fullName>
    </submittedName>
</protein>
<dbReference type="InterPro" id="IPR004046">
    <property type="entry name" value="GST_C"/>
</dbReference>
<name>A0ABV7HLK1_9GAMM</name>
<evidence type="ECO:0000313" key="2">
    <source>
        <dbReference type="EMBL" id="MFC3152557.1"/>
    </source>
</evidence>
<evidence type="ECO:0000313" key="3">
    <source>
        <dbReference type="Proteomes" id="UP001595476"/>
    </source>
</evidence>
<accession>A0ABV7HLK1</accession>
<comment type="caution">
    <text evidence="2">The sequence shown here is derived from an EMBL/GenBank/DDBJ whole genome shotgun (WGS) entry which is preliminary data.</text>
</comment>
<dbReference type="Pfam" id="PF00043">
    <property type="entry name" value="GST_C"/>
    <property type="match status" value="1"/>
</dbReference>
<dbReference type="InterPro" id="IPR036249">
    <property type="entry name" value="Thioredoxin-like_sf"/>
</dbReference>
<keyword evidence="3" id="KW-1185">Reference proteome</keyword>
<dbReference type="Gene3D" id="1.20.1050.10">
    <property type="match status" value="2"/>
</dbReference>
<dbReference type="EMBL" id="JBHRSZ010000007">
    <property type="protein sequence ID" value="MFC3152557.1"/>
    <property type="molecule type" value="Genomic_DNA"/>
</dbReference>
<proteinExistence type="predicted"/>
<dbReference type="Pfam" id="PF13417">
    <property type="entry name" value="GST_N_3"/>
    <property type="match status" value="1"/>
</dbReference>
<dbReference type="PROSITE" id="PS50404">
    <property type="entry name" value="GST_NTER"/>
    <property type="match status" value="1"/>
</dbReference>
<dbReference type="InterPro" id="IPR004045">
    <property type="entry name" value="Glutathione_S-Trfase_N"/>
</dbReference>
<sequence>MITLYQFTISQFCEKARWALDHKGLIFTTENLLPGTHARKALKVASSTQLPILRHGMNYIQGSGNIITHLDDAFPTRLLTPEDPELRKEALELERRLDKDAGLHLRRFFYTYMLQDSRQLRKLITLYGPWYSNNFYTLMLPTIKSRLVRDMKLNALEAERSRLILNNLLVHLDQKLENKEYLVGDRFTRADLTAAALLSPICQPPEHPYHTENLRLPHDLAEFQDRLKDRPFYHWVQRLYQQHRWEVKPADRYML</sequence>
<dbReference type="Gene3D" id="3.40.30.10">
    <property type="entry name" value="Glutaredoxin"/>
    <property type="match status" value="1"/>
</dbReference>
<feature type="domain" description="GST N-terminal" evidence="1">
    <location>
        <begin position="1"/>
        <end position="78"/>
    </location>
</feature>
<dbReference type="RefSeq" id="WP_386722487.1">
    <property type="nucleotide sequence ID" value="NZ_JBHRSZ010000007.1"/>
</dbReference>
<dbReference type="Proteomes" id="UP001595476">
    <property type="component" value="Unassembled WGS sequence"/>
</dbReference>
<evidence type="ECO:0000259" key="1">
    <source>
        <dbReference type="PROSITE" id="PS50404"/>
    </source>
</evidence>
<dbReference type="InterPro" id="IPR050983">
    <property type="entry name" value="GST_Omega/HSP26"/>
</dbReference>
<dbReference type="SUPFAM" id="SSF52833">
    <property type="entry name" value="Thioredoxin-like"/>
    <property type="match status" value="1"/>
</dbReference>
<dbReference type="SUPFAM" id="SSF47616">
    <property type="entry name" value="GST C-terminal domain-like"/>
    <property type="match status" value="1"/>
</dbReference>
<dbReference type="CDD" id="cd00570">
    <property type="entry name" value="GST_N_family"/>
    <property type="match status" value="1"/>
</dbReference>
<dbReference type="PANTHER" id="PTHR43968">
    <property type="match status" value="1"/>
</dbReference>
<reference evidence="3" key="1">
    <citation type="journal article" date="2019" name="Int. J. Syst. Evol. Microbiol.">
        <title>The Global Catalogue of Microorganisms (GCM) 10K type strain sequencing project: providing services to taxonomists for standard genome sequencing and annotation.</title>
        <authorList>
            <consortium name="The Broad Institute Genomics Platform"/>
            <consortium name="The Broad Institute Genome Sequencing Center for Infectious Disease"/>
            <person name="Wu L."/>
            <person name="Ma J."/>
        </authorList>
    </citation>
    <scope>NUCLEOTIDE SEQUENCE [LARGE SCALE GENOMIC DNA]</scope>
    <source>
        <strain evidence="3">KCTC 52438</strain>
    </source>
</reference>
<gene>
    <name evidence="2" type="ORF">ACFOEK_16090</name>
</gene>
<dbReference type="InterPro" id="IPR036282">
    <property type="entry name" value="Glutathione-S-Trfase_C_sf"/>
</dbReference>
<dbReference type="PANTHER" id="PTHR43968:SF6">
    <property type="entry name" value="GLUTATHIONE S-TRANSFERASE OMEGA"/>
    <property type="match status" value="1"/>
</dbReference>